<dbReference type="InterPro" id="IPR017871">
    <property type="entry name" value="ABC_transporter-like_CS"/>
</dbReference>
<dbReference type="InterPro" id="IPR003593">
    <property type="entry name" value="AAA+_ATPase"/>
</dbReference>
<dbReference type="Gene3D" id="3.40.50.300">
    <property type="entry name" value="P-loop containing nucleotide triphosphate hydrolases"/>
    <property type="match status" value="1"/>
</dbReference>
<proteinExistence type="predicted"/>
<evidence type="ECO:0000256" key="2">
    <source>
        <dbReference type="ARBA" id="ARBA00022692"/>
    </source>
</evidence>
<comment type="subcellular location">
    <subcellularLocation>
        <location evidence="1">Cell membrane</location>
        <topology evidence="1">Multi-pass membrane protein</topology>
    </subcellularLocation>
</comment>
<keyword evidence="5 7" id="KW-1133">Transmembrane helix</keyword>
<evidence type="ECO:0000256" key="5">
    <source>
        <dbReference type="ARBA" id="ARBA00022989"/>
    </source>
</evidence>
<dbReference type="PROSITE" id="PS50929">
    <property type="entry name" value="ABC_TM1F"/>
    <property type="match status" value="1"/>
</dbReference>
<dbReference type="PROSITE" id="PS50893">
    <property type="entry name" value="ABC_TRANSPORTER_2"/>
    <property type="match status" value="1"/>
</dbReference>
<keyword evidence="6 7" id="KW-0472">Membrane</keyword>
<keyword evidence="3" id="KW-0547">Nucleotide-binding</keyword>
<evidence type="ECO:0000256" key="4">
    <source>
        <dbReference type="ARBA" id="ARBA00022840"/>
    </source>
</evidence>
<feature type="transmembrane region" description="Helical" evidence="7">
    <location>
        <begin position="37"/>
        <end position="57"/>
    </location>
</feature>
<keyword evidence="2 7" id="KW-0812">Transmembrane</keyword>
<feature type="transmembrane region" description="Helical" evidence="7">
    <location>
        <begin position="151"/>
        <end position="171"/>
    </location>
</feature>
<feature type="domain" description="ABC transmembrane type-1" evidence="9">
    <location>
        <begin position="40"/>
        <end position="318"/>
    </location>
</feature>
<dbReference type="CDD" id="cd18552">
    <property type="entry name" value="ABC_6TM_MsbA_like"/>
    <property type="match status" value="1"/>
</dbReference>
<dbReference type="InterPro" id="IPR027417">
    <property type="entry name" value="P-loop_NTPase"/>
</dbReference>
<dbReference type="SUPFAM" id="SSF52540">
    <property type="entry name" value="P-loop containing nucleoside triphosphate hydrolases"/>
    <property type="match status" value="1"/>
</dbReference>
<feature type="domain" description="ABC transporter" evidence="8">
    <location>
        <begin position="352"/>
        <end position="585"/>
    </location>
</feature>
<dbReference type="PANTHER" id="PTHR43394:SF1">
    <property type="entry name" value="ATP-BINDING CASSETTE SUB-FAMILY B MEMBER 10, MITOCHONDRIAL"/>
    <property type="match status" value="1"/>
</dbReference>
<feature type="transmembrane region" description="Helical" evidence="7">
    <location>
        <begin position="177"/>
        <end position="194"/>
    </location>
</feature>
<evidence type="ECO:0000256" key="6">
    <source>
        <dbReference type="ARBA" id="ARBA00023136"/>
    </source>
</evidence>
<accession>A0ABQ0QMM5</accession>
<dbReference type="Pfam" id="PF00664">
    <property type="entry name" value="ABC_membrane"/>
    <property type="match status" value="1"/>
</dbReference>
<comment type="caution">
    <text evidence="10">The sequence shown here is derived from an EMBL/GenBank/DDBJ whole genome shotgun (WGS) entry which is preliminary data.</text>
</comment>
<feature type="transmembrane region" description="Helical" evidence="7">
    <location>
        <begin position="261"/>
        <end position="280"/>
    </location>
</feature>
<evidence type="ECO:0000259" key="9">
    <source>
        <dbReference type="PROSITE" id="PS50929"/>
    </source>
</evidence>
<dbReference type="GO" id="GO:0005524">
    <property type="term" value="F:ATP binding"/>
    <property type="evidence" value="ECO:0007669"/>
    <property type="project" value="UniProtKB-KW"/>
</dbReference>
<keyword evidence="4 10" id="KW-0067">ATP-binding</keyword>
<evidence type="ECO:0000256" key="1">
    <source>
        <dbReference type="ARBA" id="ARBA00004651"/>
    </source>
</evidence>
<dbReference type="InterPro" id="IPR036640">
    <property type="entry name" value="ABC1_TM_sf"/>
</dbReference>
<evidence type="ECO:0000259" key="8">
    <source>
        <dbReference type="PROSITE" id="PS50893"/>
    </source>
</evidence>
<protein>
    <submittedName>
        <fullName evidence="10">ABC transporter ATP-binding protein</fullName>
    </submittedName>
</protein>
<evidence type="ECO:0000256" key="3">
    <source>
        <dbReference type="ARBA" id="ARBA00022741"/>
    </source>
</evidence>
<evidence type="ECO:0000313" key="10">
    <source>
        <dbReference type="EMBL" id="GBR50590.1"/>
    </source>
</evidence>
<name>A0ABQ0QMM5_9PROT</name>
<dbReference type="PANTHER" id="PTHR43394">
    <property type="entry name" value="ATP-DEPENDENT PERMEASE MDL1, MITOCHONDRIAL"/>
    <property type="match status" value="1"/>
</dbReference>
<dbReference type="SUPFAM" id="SSF90123">
    <property type="entry name" value="ABC transporter transmembrane region"/>
    <property type="match status" value="1"/>
</dbReference>
<keyword evidence="11" id="KW-1185">Reference proteome</keyword>
<dbReference type="InterPro" id="IPR003439">
    <property type="entry name" value="ABC_transporter-like_ATP-bd"/>
</dbReference>
<dbReference type="InterPro" id="IPR039421">
    <property type="entry name" value="Type_1_exporter"/>
</dbReference>
<dbReference type="InterPro" id="IPR011527">
    <property type="entry name" value="ABC1_TM_dom"/>
</dbReference>
<evidence type="ECO:0000313" key="11">
    <source>
        <dbReference type="Proteomes" id="UP001062632"/>
    </source>
</evidence>
<dbReference type="Pfam" id="PF00005">
    <property type="entry name" value="ABC_tran"/>
    <property type="match status" value="1"/>
</dbReference>
<organism evidence="10 11">
    <name type="scientific">Neokomagataea thailandica NBRC 106555</name>
    <dbReference type="NCBI Taxonomy" id="1223520"/>
    <lineage>
        <taxon>Bacteria</taxon>
        <taxon>Pseudomonadati</taxon>
        <taxon>Pseudomonadota</taxon>
        <taxon>Alphaproteobacteria</taxon>
        <taxon>Acetobacterales</taxon>
        <taxon>Acetobacteraceae</taxon>
        <taxon>Neokomagataea</taxon>
    </lineage>
</organism>
<evidence type="ECO:0000256" key="7">
    <source>
        <dbReference type="SAM" id="Phobius"/>
    </source>
</evidence>
<dbReference type="SMART" id="SM00382">
    <property type="entry name" value="AAA"/>
    <property type="match status" value="1"/>
</dbReference>
<reference evidence="10 11" key="1">
    <citation type="submission" date="2013-04" db="EMBL/GenBank/DDBJ databases">
        <title>The genome sequencing project of 58 acetic acid bacteria.</title>
        <authorList>
            <person name="Okamoto-Kainuma A."/>
            <person name="Ishikawa M."/>
            <person name="Umino S."/>
            <person name="Koizumi Y."/>
            <person name="Shiwa Y."/>
            <person name="Yoshikawa H."/>
            <person name="Matsutani M."/>
            <person name="Matsushita K."/>
        </authorList>
    </citation>
    <scope>NUCLEOTIDE SEQUENCE [LARGE SCALE GENOMIC DNA]</scope>
    <source>
        <strain evidence="10 11">NBRC 106555</strain>
    </source>
</reference>
<gene>
    <name evidence="10" type="ORF">AA106555_0266</name>
</gene>
<dbReference type="Proteomes" id="UP001062632">
    <property type="component" value="Unassembled WGS sequence"/>
</dbReference>
<dbReference type="PROSITE" id="PS00211">
    <property type="entry name" value="ABC_TRANSPORTER_1"/>
    <property type="match status" value="1"/>
</dbReference>
<dbReference type="Gene3D" id="1.20.1560.10">
    <property type="entry name" value="ABC transporter type 1, transmembrane domain"/>
    <property type="match status" value="1"/>
</dbReference>
<sequence>MPAKAVAMNAKSALDTNSKHLIRRIWYDEMRHHGRQIASVLVLTVLMAGLTALYPVVIKRAVDMFAAHDPRILYQVPALVVLVTGLKAASQYGQTVAVQSLILTVIRGLQARMFAHTLRTDIARIERDAPAQWATRFTTDAISIREAMVRAVNALGDGVTVFGLVAAMIWADWELSLIALVLYPIAVVPIQKLGKRIRRASGGMQEQIGATSALLNESFALARQVRIYRMEEREQERVDHSLSLLHLAFLRIAKGRARVDPVLEVLGGSAVAVVLGFAGWRAAMGGATLGDFTAFITALLTAARPIRALGSLNTALQEGLAGLARSFAVIDEPPAVAERSGAGVVPAGRGRLTFSDVAYRYEDGREGLRGVSFTVEPGETVALVGPSGAGKSTALSLIPRLHDVSAGKITLEGEDLRDVTLASLRDSIAFVSQDTTLFDVSLLENIWVGRPSATREDVERACSMAAIDFVDNLPEGLETRVGPGGQRLSGGQRQRVALARALLRDPRVLLLDEATSALDSDSEARVQQALATLRSGRTTLIVAHRLSTVQAADKIVVLEKGQVVETGKHAELIRRDGLYARLVRSQLLEAS</sequence>
<dbReference type="EMBL" id="BAQC01000003">
    <property type="protein sequence ID" value="GBR50590.1"/>
    <property type="molecule type" value="Genomic_DNA"/>
</dbReference>